<keyword evidence="1" id="KW-0812">Transmembrane</keyword>
<protein>
    <submittedName>
        <fullName evidence="2">Uncharacterized protein</fullName>
    </submittedName>
</protein>
<proteinExistence type="evidence at transcript level"/>
<name>D5A7S9_PICSI</name>
<feature type="transmembrane region" description="Helical" evidence="1">
    <location>
        <begin position="18"/>
        <end position="36"/>
    </location>
</feature>
<sequence>MEESRWKSILKIQKVRRAASYFGFYCFFTGLVYAYTNNSTRAGISRADQFYSYFPAGTELLFDSTKLYKTALGNVFEEEEWGPIEFSIMLKHFQRQNKAPYAYHAQYMVHLLSNGLLDDGTGSS</sequence>
<dbReference type="EMBL" id="BT122206">
    <property type="protein sequence ID" value="ADE75598.1"/>
    <property type="molecule type" value="mRNA"/>
</dbReference>
<evidence type="ECO:0000256" key="1">
    <source>
        <dbReference type="SAM" id="Phobius"/>
    </source>
</evidence>
<evidence type="ECO:0000313" key="2">
    <source>
        <dbReference type="EMBL" id="ADE75598.1"/>
    </source>
</evidence>
<reference evidence="2" key="1">
    <citation type="submission" date="2010-04" db="EMBL/GenBank/DDBJ databases">
        <authorList>
            <person name="Reid K.E."/>
            <person name="Liao N."/>
            <person name="Chan S."/>
            <person name="Docking R."/>
            <person name="Taylor G."/>
            <person name="Moore R."/>
            <person name="Mayo M."/>
            <person name="Munro S."/>
            <person name="King J."/>
            <person name="Yanchuk A."/>
            <person name="Holt R."/>
            <person name="Jones S."/>
            <person name="Marra M."/>
            <person name="Ritland C.E."/>
            <person name="Ritland K."/>
            <person name="Bohlmann J."/>
        </authorList>
    </citation>
    <scope>NUCLEOTIDE SEQUENCE</scope>
    <source>
        <tissue evidence="2">Buds collected with no treatment. Collection October 2007</tissue>
    </source>
</reference>
<keyword evidence="1" id="KW-1133">Transmembrane helix</keyword>
<dbReference type="AlphaFoldDB" id="D5A7S9"/>
<accession>D5A7S9</accession>
<dbReference type="PANTHER" id="PTHR36712">
    <property type="entry name" value="TRANSMEMBRANE PROTEIN"/>
    <property type="match status" value="1"/>
</dbReference>
<keyword evidence="1" id="KW-0472">Membrane</keyword>
<dbReference type="PANTHER" id="PTHR36712:SF1">
    <property type="entry name" value="TRANSMEMBRANE PROTEIN"/>
    <property type="match status" value="1"/>
</dbReference>
<organism evidence="2">
    <name type="scientific">Picea sitchensis</name>
    <name type="common">Sitka spruce</name>
    <name type="synonym">Pinus sitchensis</name>
    <dbReference type="NCBI Taxonomy" id="3332"/>
    <lineage>
        <taxon>Eukaryota</taxon>
        <taxon>Viridiplantae</taxon>
        <taxon>Streptophyta</taxon>
        <taxon>Embryophyta</taxon>
        <taxon>Tracheophyta</taxon>
        <taxon>Spermatophyta</taxon>
        <taxon>Pinopsida</taxon>
        <taxon>Pinidae</taxon>
        <taxon>Conifers I</taxon>
        <taxon>Pinales</taxon>
        <taxon>Pinaceae</taxon>
        <taxon>Picea</taxon>
    </lineage>
</organism>